<name>A0A5C5WGX5_9PLAN</name>
<evidence type="ECO:0000313" key="2">
    <source>
        <dbReference type="Proteomes" id="UP000317243"/>
    </source>
</evidence>
<protein>
    <submittedName>
        <fullName evidence="1">Uncharacterized protein</fullName>
    </submittedName>
</protein>
<sequence length="60" mass="6753">MRIESHFDSPLELESFSTSFGTLIGKVIANEQHVHRTANFCTGVRYEVAIPEKTCPKLES</sequence>
<organism evidence="1 2">
    <name type="scientific">Thalassoglobus neptunius</name>
    <dbReference type="NCBI Taxonomy" id="1938619"/>
    <lineage>
        <taxon>Bacteria</taxon>
        <taxon>Pseudomonadati</taxon>
        <taxon>Planctomycetota</taxon>
        <taxon>Planctomycetia</taxon>
        <taxon>Planctomycetales</taxon>
        <taxon>Planctomycetaceae</taxon>
        <taxon>Thalassoglobus</taxon>
    </lineage>
</organism>
<dbReference type="Proteomes" id="UP000317243">
    <property type="component" value="Unassembled WGS sequence"/>
</dbReference>
<gene>
    <name evidence="1" type="ORF">KOR42_37120</name>
</gene>
<accession>A0A5C5WGX5</accession>
<proteinExistence type="predicted"/>
<comment type="caution">
    <text evidence="1">The sequence shown here is derived from an EMBL/GenBank/DDBJ whole genome shotgun (WGS) entry which is preliminary data.</text>
</comment>
<dbReference type="AlphaFoldDB" id="A0A5C5WGX5"/>
<evidence type="ECO:0000313" key="1">
    <source>
        <dbReference type="EMBL" id="TWT50028.1"/>
    </source>
</evidence>
<keyword evidence="2" id="KW-1185">Reference proteome</keyword>
<dbReference type="EMBL" id="SIHI01000015">
    <property type="protein sequence ID" value="TWT50028.1"/>
    <property type="molecule type" value="Genomic_DNA"/>
</dbReference>
<reference evidence="1 2" key="1">
    <citation type="submission" date="2019-02" db="EMBL/GenBank/DDBJ databases">
        <title>Deep-cultivation of Planctomycetes and their phenomic and genomic characterization uncovers novel biology.</title>
        <authorList>
            <person name="Wiegand S."/>
            <person name="Jogler M."/>
            <person name="Boedeker C."/>
            <person name="Pinto D."/>
            <person name="Vollmers J."/>
            <person name="Rivas-Marin E."/>
            <person name="Kohn T."/>
            <person name="Peeters S.H."/>
            <person name="Heuer A."/>
            <person name="Rast P."/>
            <person name="Oberbeckmann S."/>
            <person name="Bunk B."/>
            <person name="Jeske O."/>
            <person name="Meyerdierks A."/>
            <person name="Storesund J.E."/>
            <person name="Kallscheuer N."/>
            <person name="Luecker S."/>
            <person name="Lage O.M."/>
            <person name="Pohl T."/>
            <person name="Merkel B.J."/>
            <person name="Hornburger P."/>
            <person name="Mueller R.-W."/>
            <person name="Bruemmer F."/>
            <person name="Labrenz M."/>
            <person name="Spormann A.M."/>
            <person name="Op Den Camp H."/>
            <person name="Overmann J."/>
            <person name="Amann R."/>
            <person name="Jetten M.S.M."/>
            <person name="Mascher T."/>
            <person name="Medema M.H."/>
            <person name="Devos D.P."/>
            <person name="Kaster A.-K."/>
            <person name="Ovreas L."/>
            <person name="Rohde M."/>
            <person name="Galperin M.Y."/>
            <person name="Jogler C."/>
        </authorList>
    </citation>
    <scope>NUCLEOTIDE SEQUENCE [LARGE SCALE GENOMIC DNA]</scope>
    <source>
        <strain evidence="1 2">KOR42</strain>
    </source>
</reference>